<dbReference type="EMBL" id="BKCJ010031934">
    <property type="protein sequence ID" value="GEV71458.1"/>
    <property type="molecule type" value="Genomic_DNA"/>
</dbReference>
<feature type="domain" description="Retrotransposon Copia-like N-terminal" evidence="2">
    <location>
        <begin position="31"/>
        <end position="66"/>
    </location>
</feature>
<accession>A0A699GWM9</accession>
<gene>
    <name evidence="3" type="ORF">Tci_143435</name>
</gene>
<evidence type="ECO:0000259" key="2">
    <source>
        <dbReference type="Pfam" id="PF14244"/>
    </source>
</evidence>
<dbReference type="InterPro" id="IPR029472">
    <property type="entry name" value="Copia-like_N"/>
</dbReference>
<proteinExistence type="predicted"/>
<comment type="caution">
    <text evidence="3">The sequence shown here is derived from an EMBL/GenBank/DDBJ whole genome shotgun (WGS) entry which is preliminary data.</text>
</comment>
<dbReference type="CDD" id="cd09272">
    <property type="entry name" value="RNase_HI_RT_Ty1"/>
    <property type="match status" value="1"/>
</dbReference>
<sequence>MVGPSSSEDMISRSDLGNPLHLQNSDFNANTIIFVKLTETKKYRVWAAAIKLAINTRNKIGFIDGPKQSGPKTLNENSDSFASSSSKKGTTLSFTNEHMMKLISLINEAPTRLGHPSDQAVDVLQNELNFTRDSKVSLFDIYYKAKQTKEAFPISDHQTTSIGEIVHLDMWGPYKAYKVYSLESKLVSYSRDIKFYETIFPFKMNSNLDQTIPQDSSNNGLNNLNLFDERQFDNQSSSSPYDEGRINSAPNDNGNNQPCTRGFLKNTSHVQPDVRSSSRTVRMPAKFNDYVSSKPTSYSEAIKNPHWIEAMNNEIEALNRNNTCTIYDLPAEENMLRLSCCGKLSINHQVKLKDIKPCWLPRASARRAYVDSDWDRCPTTGKSISGYYVFLGLVACCDNSSALQIATNPVFHEKSKHFEIDVHLVREKVASSVIKTKKIHTFQQIADLLTKALDIEQHKLLCEKIVMLDMFKVEKLKGRC</sequence>
<dbReference type="PANTHER" id="PTHR11439">
    <property type="entry name" value="GAG-POL-RELATED RETROTRANSPOSON"/>
    <property type="match status" value="1"/>
</dbReference>
<evidence type="ECO:0000256" key="1">
    <source>
        <dbReference type="SAM" id="MobiDB-lite"/>
    </source>
</evidence>
<reference evidence="3" key="1">
    <citation type="journal article" date="2019" name="Sci. Rep.">
        <title>Draft genome of Tanacetum cinerariifolium, the natural source of mosquito coil.</title>
        <authorList>
            <person name="Yamashiro T."/>
            <person name="Shiraishi A."/>
            <person name="Satake H."/>
            <person name="Nakayama K."/>
        </authorList>
    </citation>
    <scope>NUCLEOTIDE SEQUENCE</scope>
</reference>
<feature type="region of interest" description="Disordered" evidence="1">
    <location>
        <begin position="64"/>
        <end position="89"/>
    </location>
</feature>
<feature type="region of interest" description="Disordered" evidence="1">
    <location>
        <begin position="232"/>
        <end position="279"/>
    </location>
</feature>
<feature type="compositionally biased region" description="Polar residues" evidence="1">
    <location>
        <begin position="248"/>
        <end position="279"/>
    </location>
</feature>
<protein>
    <submittedName>
        <fullName evidence="3">Ribonuclease H-like domain-containing protein</fullName>
    </submittedName>
</protein>
<dbReference type="Pfam" id="PF14244">
    <property type="entry name" value="Retrotran_gag_3"/>
    <property type="match status" value="1"/>
</dbReference>
<organism evidence="3">
    <name type="scientific">Tanacetum cinerariifolium</name>
    <name type="common">Dalmatian daisy</name>
    <name type="synonym">Chrysanthemum cinerariifolium</name>
    <dbReference type="NCBI Taxonomy" id="118510"/>
    <lineage>
        <taxon>Eukaryota</taxon>
        <taxon>Viridiplantae</taxon>
        <taxon>Streptophyta</taxon>
        <taxon>Embryophyta</taxon>
        <taxon>Tracheophyta</taxon>
        <taxon>Spermatophyta</taxon>
        <taxon>Magnoliopsida</taxon>
        <taxon>eudicotyledons</taxon>
        <taxon>Gunneridae</taxon>
        <taxon>Pentapetalae</taxon>
        <taxon>asterids</taxon>
        <taxon>campanulids</taxon>
        <taxon>Asterales</taxon>
        <taxon>Asteraceae</taxon>
        <taxon>Asteroideae</taxon>
        <taxon>Anthemideae</taxon>
        <taxon>Anthemidinae</taxon>
        <taxon>Tanacetum</taxon>
    </lineage>
</organism>
<evidence type="ECO:0000313" key="3">
    <source>
        <dbReference type="EMBL" id="GEV71458.1"/>
    </source>
</evidence>
<name>A0A699GWM9_TANCI</name>
<dbReference type="AlphaFoldDB" id="A0A699GWM9"/>
<dbReference type="PANTHER" id="PTHR11439:SF470">
    <property type="entry name" value="CYSTEINE-RICH RLK (RECEPTOR-LIKE PROTEIN KINASE) 8"/>
    <property type="match status" value="1"/>
</dbReference>